<dbReference type="InterPro" id="IPR018649">
    <property type="entry name" value="SHOCT"/>
</dbReference>
<protein>
    <submittedName>
        <fullName evidence="2">Short C-terminal domain-containing protein</fullName>
    </submittedName>
</protein>
<evidence type="ECO:0000313" key="2">
    <source>
        <dbReference type="EMBL" id="SKA95823.1"/>
    </source>
</evidence>
<dbReference type="Proteomes" id="UP000189735">
    <property type="component" value="Unassembled WGS sequence"/>
</dbReference>
<proteinExistence type="predicted"/>
<accession>A0A1T4Y2H4</accession>
<dbReference type="RefSeq" id="WP_078714353.1">
    <property type="nucleotide sequence ID" value="NZ_FUYG01000005.1"/>
</dbReference>
<dbReference type="EMBL" id="FUYG01000005">
    <property type="protein sequence ID" value="SKA95823.1"/>
    <property type="molecule type" value="Genomic_DNA"/>
</dbReference>
<feature type="domain" description="SHOCT" evidence="1">
    <location>
        <begin position="183"/>
        <end position="210"/>
    </location>
</feature>
<gene>
    <name evidence="2" type="ORF">SAMN06295879_2093</name>
</gene>
<dbReference type="AlphaFoldDB" id="A0A1T4Y2H4"/>
<evidence type="ECO:0000313" key="3">
    <source>
        <dbReference type="Proteomes" id="UP000189735"/>
    </source>
</evidence>
<name>A0A1T4Y2H4_9MICO</name>
<reference evidence="3" key="1">
    <citation type="submission" date="2017-02" db="EMBL/GenBank/DDBJ databases">
        <authorList>
            <person name="Varghese N."/>
            <person name="Submissions S."/>
        </authorList>
    </citation>
    <scope>NUCLEOTIDE SEQUENCE [LARGE SCALE GENOMIC DNA]</scope>
    <source>
        <strain evidence="3">VKM Ac-2052</strain>
    </source>
</reference>
<sequence>MSSFGRVIGGVYLDSGVTTATFGSDLVVQTGIRGRKLTADTVESWQETPIEVKDSAFTAMGKAAAGVALPGRFGKAASAAVGAAFDSKKPDHHVRINWADGKQSLLKLPDALFTHLEMVLPGRHIPNADPVGPPQADTEMVQPTIVDRTFDLVSGLVKDRFPSRGNMAHEIAATPVAQADVAEQLQKLASLRDAGILTDEEFVTKKTELLARL</sequence>
<organism evidence="2 3">
    <name type="scientific">Agreia bicolorata</name>
    <dbReference type="NCBI Taxonomy" id="110935"/>
    <lineage>
        <taxon>Bacteria</taxon>
        <taxon>Bacillati</taxon>
        <taxon>Actinomycetota</taxon>
        <taxon>Actinomycetes</taxon>
        <taxon>Micrococcales</taxon>
        <taxon>Microbacteriaceae</taxon>
        <taxon>Agreia</taxon>
    </lineage>
</organism>
<evidence type="ECO:0000259" key="1">
    <source>
        <dbReference type="Pfam" id="PF09851"/>
    </source>
</evidence>
<dbReference type="Pfam" id="PF09851">
    <property type="entry name" value="SHOCT"/>
    <property type="match status" value="1"/>
</dbReference>